<dbReference type="AlphaFoldDB" id="A0AAV2S8G8"/>
<dbReference type="Proteomes" id="UP001497623">
    <property type="component" value="Unassembled WGS sequence"/>
</dbReference>
<reference evidence="2 3" key="1">
    <citation type="submission" date="2024-05" db="EMBL/GenBank/DDBJ databases">
        <authorList>
            <person name="Wallberg A."/>
        </authorList>
    </citation>
    <scope>NUCLEOTIDE SEQUENCE [LARGE SCALE GENOMIC DNA]</scope>
</reference>
<organism evidence="2 3">
    <name type="scientific">Meganyctiphanes norvegica</name>
    <name type="common">Northern krill</name>
    <name type="synonym">Thysanopoda norvegica</name>
    <dbReference type="NCBI Taxonomy" id="48144"/>
    <lineage>
        <taxon>Eukaryota</taxon>
        <taxon>Metazoa</taxon>
        <taxon>Ecdysozoa</taxon>
        <taxon>Arthropoda</taxon>
        <taxon>Crustacea</taxon>
        <taxon>Multicrustacea</taxon>
        <taxon>Malacostraca</taxon>
        <taxon>Eumalacostraca</taxon>
        <taxon>Eucarida</taxon>
        <taxon>Euphausiacea</taxon>
        <taxon>Euphausiidae</taxon>
        <taxon>Meganyctiphanes</taxon>
    </lineage>
</organism>
<evidence type="ECO:0000313" key="2">
    <source>
        <dbReference type="EMBL" id="CAL4164502.1"/>
    </source>
</evidence>
<sequence>MPNHIYISLIHSISNMYCNVYIFITAITIFRIKGDICKLIRIFKNKEHIYSYHLWSAFCLYTYRYLLYLRNQTIYSVSTGFTQLFAYGRFRNYHLTSSWGNYFIMCRCETVLSDATGNIFTFT</sequence>
<name>A0AAV2S8G8_MEGNR</name>
<accession>A0AAV2S8G8</accession>
<comment type="caution">
    <text evidence="2">The sequence shown here is derived from an EMBL/GenBank/DDBJ whole genome shotgun (WGS) entry which is preliminary data.</text>
</comment>
<evidence type="ECO:0000313" key="3">
    <source>
        <dbReference type="Proteomes" id="UP001497623"/>
    </source>
</evidence>
<keyword evidence="1" id="KW-0812">Transmembrane</keyword>
<protein>
    <submittedName>
        <fullName evidence="2">Uncharacterized protein</fullName>
    </submittedName>
</protein>
<proteinExistence type="predicted"/>
<feature type="transmembrane region" description="Helical" evidence="1">
    <location>
        <begin position="6"/>
        <end position="30"/>
    </location>
</feature>
<feature type="transmembrane region" description="Helical" evidence="1">
    <location>
        <begin position="50"/>
        <end position="67"/>
    </location>
</feature>
<keyword evidence="3" id="KW-1185">Reference proteome</keyword>
<dbReference type="EMBL" id="CAXKWB010046923">
    <property type="protein sequence ID" value="CAL4164502.1"/>
    <property type="molecule type" value="Genomic_DNA"/>
</dbReference>
<keyword evidence="1" id="KW-1133">Transmembrane helix</keyword>
<keyword evidence="1" id="KW-0472">Membrane</keyword>
<gene>
    <name evidence="2" type="ORF">MNOR_LOCUS33148</name>
</gene>
<evidence type="ECO:0000256" key="1">
    <source>
        <dbReference type="SAM" id="Phobius"/>
    </source>
</evidence>